<dbReference type="SMART" id="SM00225">
    <property type="entry name" value="BTB"/>
    <property type="match status" value="1"/>
</dbReference>
<dbReference type="AlphaFoldDB" id="A0A8D8RXV3"/>
<evidence type="ECO:0000259" key="1">
    <source>
        <dbReference type="PROSITE" id="PS50097"/>
    </source>
</evidence>
<dbReference type="GO" id="GO:0022008">
    <property type="term" value="P:neurogenesis"/>
    <property type="evidence" value="ECO:0007669"/>
    <property type="project" value="TreeGrafter"/>
</dbReference>
<dbReference type="EMBL" id="HBUF01024419">
    <property type="protein sequence ID" value="CAG6612382.1"/>
    <property type="molecule type" value="Transcribed_RNA"/>
</dbReference>
<dbReference type="Gene3D" id="1.25.40.420">
    <property type="match status" value="1"/>
</dbReference>
<dbReference type="EMBL" id="HBUF01359811">
    <property type="protein sequence ID" value="CAG6720058.1"/>
    <property type="molecule type" value="Transcribed_RNA"/>
</dbReference>
<dbReference type="GO" id="GO:0005829">
    <property type="term" value="C:cytosol"/>
    <property type="evidence" value="ECO:0007669"/>
    <property type="project" value="TreeGrafter"/>
</dbReference>
<dbReference type="EMBL" id="HBUF01540875">
    <property type="protein sequence ID" value="CAG6755031.1"/>
    <property type="molecule type" value="Transcribed_RNA"/>
</dbReference>
<dbReference type="Gene3D" id="3.30.710.10">
    <property type="entry name" value="Potassium Channel Kv1.1, Chain A"/>
    <property type="match status" value="1"/>
</dbReference>
<dbReference type="InterPro" id="IPR011705">
    <property type="entry name" value="BACK"/>
</dbReference>
<organism evidence="2">
    <name type="scientific">Cacopsylla melanoneura</name>
    <dbReference type="NCBI Taxonomy" id="428564"/>
    <lineage>
        <taxon>Eukaryota</taxon>
        <taxon>Metazoa</taxon>
        <taxon>Ecdysozoa</taxon>
        <taxon>Arthropoda</taxon>
        <taxon>Hexapoda</taxon>
        <taxon>Insecta</taxon>
        <taxon>Pterygota</taxon>
        <taxon>Neoptera</taxon>
        <taxon>Paraneoptera</taxon>
        <taxon>Hemiptera</taxon>
        <taxon>Sternorrhyncha</taxon>
        <taxon>Psylloidea</taxon>
        <taxon>Psyllidae</taxon>
        <taxon>Psyllinae</taxon>
        <taxon>Cacopsylla</taxon>
    </lineage>
</organism>
<dbReference type="PANTHER" id="PTHR45774:SF3">
    <property type="entry name" value="BTB (POZ) DOMAIN-CONTAINING 2B-RELATED"/>
    <property type="match status" value="1"/>
</dbReference>
<name>A0A8D8RXV3_9HEMI</name>
<dbReference type="SUPFAM" id="SSF54695">
    <property type="entry name" value="POZ domain"/>
    <property type="match status" value="1"/>
</dbReference>
<dbReference type="SMART" id="SM00875">
    <property type="entry name" value="BACK"/>
    <property type="match status" value="1"/>
</dbReference>
<dbReference type="PANTHER" id="PTHR45774">
    <property type="entry name" value="BTB/POZ DOMAIN-CONTAINING"/>
    <property type="match status" value="1"/>
</dbReference>
<dbReference type="GO" id="GO:0000932">
    <property type="term" value="C:P-body"/>
    <property type="evidence" value="ECO:0007669"/>
    <property type="project" value="TreeGrafter"/>
</dbReference>
<dbReference type="EMBL" id="HBUF01359810">
    <property type="protein sequence ID" value="CAG6720056.1"/>
    <property type="molecule type" value="Transcribed_RNA"/>
</dbReference>
<dbReference type="InterPro" id="IPR000210">
    <property type="entry name" value="BTB/POZ_dom"/>
</dbReference>
<reference evidence="2" key="1">
    <citation type="submission" date="2021-05" db="EMBL/GenBank/DDBJ databases">
        <authorList>
            <person name="Alioto T."/>
            <person name="Alioto T."/>
            <person name="Gomez Garrido J."/>
        </authorList>
    </citation>
    <scope>NUCLEOTIDE SEQUENCE</scope>
</reference>
<dbReference type="Pfam" id="PF07707">
    <property type="entry name" value="BACK"/>
    <property type="match status" value="1"/>
</dbReference>
<feature type="domain" description="BTB" evidence="1">
    <location>
        <begin position="30"/>
        <end position="99"/>
    </location>
</feature>
<evidence type="ECO:0000313" key="2">
    <source>
        <dbReference type="EMBL" id="CAG6659365.1"/>
    </source>
</evidence>
<dbReference type="EMBL" id="HBUF01193955">
    <property type="protein sequence ID" value="CAG6659364.1"/>
    <property type="molecule type" value="Transcribed_RNA"/>
</dbReference>
<dbReference type="InterPro" id="IPR011333">
    <property type="entry name" value="SKP1/BTB/POZ_sf"/>
</dbReference>
<proteinExistence type="predicted"/>
<protein>
    <submittedName>
        <fullName evidence="2">BTB/POZ domain-containing protein 6</fullName>
    </submittedName>
</protein>
<accession>A0A8D8RXV3</accession>
<dbReference type="EMBL" id="HBUF01359809">
    <property type="protein sequence ID" value="CAG6720054.1"/>
    <property type="molecule type" value="Transcribed_RNA"/>
</dbReference>
<dbReference type="EMBL" id="HBUF01024416">
    <property type="protein sequence ID" value="CAG6612379.1"/>
    <property type="molecule type" value="Transcribed_RNA"/>
</dbReference>
<dbReference type="PROSITE" id="PS50097">
    <property type="entry name" value="BTB"/>
    <property type="match status" value="1"/>
</dbReference>
<dbReference type="Pfam" id="PF00651">
    <property type="entry name" value="BTB"/>
    <property type="match status" value="1"/>
</dbReference>
<dbReference type="EMBL" id="HBUF01540874">
    <property type="protein sequence ID" value="CAG6755030.1"/>
    <property type="molecule type" value="Transcribed_RNA"/>
</dbReference>
<dbReference type="EMBL" id="HBUF01024418">
    <property type="protein sequence ID" value="CAG6612381.1"/>
    <property type="molecule type" value="Transcribed_RNA"/>
</dbReference>
<dbReference type="EMBL" id="HBUF01193956">
    <property type="protein sequence ID" value="CAG6659365.1"/>
    <property type="molecule type" value="Transcribed_RNA"/>
</dbReference>
<sequence length="323" mass="36726">MDYSHATDWQNDHVTLAERGRYLLNSGLWSDCKFYVGNDVHCQEFKAHKLILSMSSPVFATMFHGELCEKGDTKILDITPEAFSTMLEHMYTDEVNLKSFDHACEVCYAAKKYMLPTLVKKCTTYIWSDIDPSNTCRAYEFARLFDEPDLLNRCMKVIVNQTGDILNSPCFVEVDQSTLVDILTQDVLNISDEVQLFRAVEKWIHYRLNVNADSLKDEDTVAKLQSYARPFLTNLRFLSMKPGDFATGPAQSHLLSKEDVLAVLMNISAGELSHIPLPEGFSLCRSPRWYTRNKELDLANSSVFWLQSGCQSGGKENTPPCQD</sequence>